<reference evidence="1 2" key="1">
    <citation type="submission" date="2020-05" db="EMBL/GenBank/DDBJ databases">
        <title>Complete genome of Desulfobulbus oligotrophicus.</title>
        <authorList>
            <person name="Podar M."/>
        </authorList>
    </citation>
    <scope>NUCLEOTIDE SEQUENCE [LARGE SCALE GENOMIC DNA]</scope>
    <source>
        <strain evidence="1 2">Prop6</strain>
    </source>
</reference>
<dbReference type="Proteomes" id="UP000596092">
    <property type="component" value="Chromosome"/>
</dbReference>
<proteinExistence type="predicted"/>
<name>A0A7T5VEW5_9BACT</name>
<dbReference type="Pfam" id="PF02620">
    <property type="entry name" value="YceD"/>
    <property type="match status" value="1"/>
</dbReference>
<protein>
    <submittedName>
        <fullName evidence="1">DUF177 domain-containing protein</fullName>
    </submittedName>
</protein>
<accession>A0A7T5VEW5</accession>
<evidence type="ECO:0000313" key="2">
    <source>
        <dbReference type="Proteomes" id="UP000596092"/>
    </source>
</evidence>
<dbReference type="InterPro" id="IPR003772">
    <property type="entry name" value="YceD"/>
</dbReference>
<keyword evidence="2" id="KW-1185">Reference proteome</keyword>
<dbReference type="AlphaFoldDB" id="A0A7T5VEW5"/>
<dbReference type="RefSeq" id="WP_199262816.1">
    <property type="nucleotide sequence ID" value="NZ_CP054140.1"/>
</dbReference>
<sequence length="172" mass="19374">MLVRLSEIPPGGSHIEMRSVKGFDGMSEVVAMPESLHVTGMLKRKGENKAELQGRLAVILQLDCDRCLALYELKVDTALQLLFEYETDASWRLRDLEGKITAVDTIILDEPVIDLNEAVRQQLFLMVPMKKLCSEECKGICAWCGGNRNQVLCKCDREHSKSPFAILTHIKK</sequence>
<gene>
    <name evidence="1" type="ORF">HP555_11990</name>
</gene>
<organism evidence="1 2">
    <name type="scientific">Desulfobulbus oligotrophicus</name>
    <dbReference type="NCBI Taxonomy" id="1909699"/>
    <lineage>
        <taxon>Bacteria</taxon>
        <taxon>Pseudomonadati</taxon>
        <taxon>Thermodesulfobacteriota</taxon>
        <taxon>Desulfobulbia</taxon>
        <taxon>Desulfobulbales</taxon>
        <taxon>Desulfobulbaceae</taxon>
        <taxon>Desulfobulbus</taxon>
    </lineage>
</organism>
<dbReference type="KEGG" id="dog:HP555_11990"/>
<evidence type="ECO:0000313" key="1">
    <source>
        <dbReference type="EMBL" id="QQG66536.1"/>
    </source>
</evidence>
<dbReference type="EMBL" id="CP054140">
    <property type="protein sequence ID" value="QQG66536.1"/>
    <property type="molecule type" value="Genomic_DNA"/>
</dbReference>